<feature type="region of interest" description="Disordered" evidence="1">
    <location>
        <begin position="34"/>
        <end position="62"/>
    </location>
</feature>
<dbReference type="RefSeq" id="XP_028867494.1">
    <property type="nucleotide sequence ID" value="XM_029011661.1"/>
</dbReference>
<comment type="caution">
    <text evidence="2">The sequence shown here is derived from an EMBL/GenBank/DDBJ whole genome shotgun (WGS) entry which is preliminary data.</text>
</comment>
<feature type="region of interest" description="Disordered" evidence="1">
    <location>
        <begin position="1"/>
        <end position="20"/>
    </location>
</feature>
<sequence>MSYGWLSESTLAPRKARSLQVPKGSVSVLKRIISKHTSDGSASAPAAKSRRKKDPFADKNPGVELRNQVDRVGQSTSSARVRERLEAKARIYESLAEGRESEVPEGLEVLVNFQSKRELDSASCTVQGPEGVTLLQKAPEAPVVSDSENVVNEESLDTVRYVNLCTFDIAKGFLRRRVAALPRARAQATSGRTSSVARSTPYRSGCWISYRAMARDRLLLSDVVEGVPATWYRSTFSAYVPTRREVETGARSIPTQVVHPDGSFSVGLDVESVGPQKHGASQPQNGTVPVLSAANICRDRGRRGLFASCLRLRARSTQAGRGAGTSSDSALLHDIHDNGALARTVRSAFPGRHREDHHAAMALLVFDIRRDCADRRALVLRILRAAEHQHDAAGLHFGRAAATHRERVFGVVGVRARVNAGAHQLLVGQVRASDVRHPKLLSGFGSLLSQPMEIV</sequence>
<name>A0A2H6KE30_9APIC</name>
<dbReference type="OrthoDB" id="366276at2759"/>
<proteinExistence type="predicted"/>
<dbReference type="AlphaFoldDB" id="A0A2H6KE30"/>
<evidence type="ECO:0000313" key="2">
    <source>
        <dbReference type="EMBL" id="GBE61251.1"/>
    </source>
</evidence>
<dbReference type="VEuPathDB" id="PiroplasmaDB:BOVATA_027440"/>
<dbReference type="Proteomes" id="UP000236319">
    <property type="component" value="Unassembled WGS sequence"/>
</dbReference>
<keyword evidence="3" id="KW-1185">Reference proteome</keyword>
<gene>
    <name evidence="2" type="ORF">BOVATA_027440</name>
</gene>
<evidence type="ECO:0000256" key="1">
    <source>
        <dbReference type="SAM" id="MobiDB-lite"/>
    </source>
</evidence>
<dbReference type="EMBL" id="BDSA01000003">
    <property type="protein sequence ID" value="GBE61251.1"/>
    <property type="molecule type" value="Genomic_DNA"/>
</dbReference>
<dbReference type="GeneID" id="39875021"/>
<organism evidence="2 3">
    <name type="scientific">Babesia ovata</name>
    <dbReference type="NCBI Taxonomy" id="189622"/>
    <lineage>
        <taxon>Eukaryota</taxon>
        <taxon>Sar</taxon>
        <taxon>Alveolata</taxon>
        <taxon>Apicomplexa</taxon>
        <taxon>Aconoidasida</taxon>
        <taxon>Piroplasmida</taxon>
        <taxon>Babesiidae</taxon>
        <taxon>Babesia</taxon>
    </lineage>
</organism>
<protein>
    <submittedName>
        <fullName evidence="2">ABC transporter</fullName>
    </submittedName>
</protein>
<reference evidence="2 3" key="1">
    <citation type="journal article" date="2017" name="BMC Genomics">
        <title>Whole-genome assembly of Babesia ovata and comparative genomics between closely related pathogens.</title>
        <authorList>
            <person name="Yamagishi J."/>
            <person name="Asada M."/>
            <person name="Hakimi H."/>
            <person name="Tanaka T.Q."/>
            <person name="Sugimoto C."/>
            <person name="Kawazu S."/>
        </authorList>
    </citation>
    <scope>NUCLEOTIDE SEQUENCE [LARGE SCALE GENOMIC DNA]</scope>
    <source>
        <strain evidence="2 3">Miyake</strain>
    </source>
</reference>
<accession>A0A2H6KE30</accession>
<evidence type="ECO:0000313" key="3">
    <source>
        <dbReference type="Proteomes" id="UP000236319"/>
    </source>
</evidence>